<keyword evidence="1" id="KW-0472">Membrane</keyword>
<feature type="transmembrane region" description="Helical" evidence="1">
    <location>
        <begin position="84"/>
        <end position="104"/>
    </location>
</feature>
<feature type="transmembrane region" description="Helical" evidence="1">
    <location>
        <begin position="116"/>
        <end position="143"/>
    </location>
</feature>
<organism evidence="2 3">
    <name type="scientific">Nonomuraea endophytica</name>
    <dbReference type="NCBI Taxonomy" id="714136"/>
    <lineage>
        <taxon>Bacteria</taxon>
        <taxon>Bacillati</taxon>
        <taxon>Actinomycetota</taxon>
        <taxon>Actinomycetes</taxon>
        <taxon>Streptosporangiales</taxon>
        <taxon>Streptosporangiaceae</taxon>
        <taxon>Nonomuraea</taxon>
    </lineage>
</organism>
<gene>
    <name evidence="2" type="ORF">HNR40_005374</name>
</gene>
<proteinExistence type="predicted"/>
<name>A0A7W8A5G7_9ACTN</name>
<accession>A0A7W8A5G7</accession>
<evidence type="ECO:0000256" key="1">
    <source>
        <dbReference type="SAM" id="Phobius"/>
    </source>
</evidence>
<keyword evidence="3" id="KW-1185">Reference proteome</keyword>
<reference evidence="2 3" key="1">
    <citation type="submission" date="2020-08" db="EMBL/GenBank/DDBJ databases">
        <title>Genomic Encyclopedia of Type Strains, Phase IV (KMG-IV): sequencing the most valuable type-strain genomes for metagenomic binning, comparative biology and taxonomic classification.</title>
        <authorList>
            <person name="Goeker M."/>
        </authorList>
    </citation>
    <scope>NUCLEOTIDE SEQUENCE [LARGE SCALE GENOMIC DNA]</scope>
    <source>
        <strain evidence="2 3">DSM 45385</strain>
    </source>
</reference>
<protein>
    <submittedName>
        <fullName evidence="2">Uncharacterized protein</fullName>
    </submittedName>
</protein>
<evidence type="ECO:0000313" key="2">
    <source>
        <dbReference type="EMBL" id="MBB5079888.1"/>
    </source>
</evidence>
<keyword evidence="1" id="KW-1133">Transmembrane helix</keyword>
<sequence>MSFGRNSLPAIVTALLALFFGLFGTWLVTRVGYLAVPSAVGLPYGLPGLRVTPVGETPWLFLLTDVGAALVLVAVVASTRRGFWATWGVFVLGVALAGLLRAAVSAISAEAGLGAYAGYLGGGLVAGLLWGIALGWIAGLAALPRRRAERALQPDGHSPAGINSMG</sequence>
<dbReference type="Proteomes" id="UP000568380">
    <property type="component" value="Unassembled WGS sequence"/>
</dbReference>
<dbReference type="EMBL" id="JACHIN010000007">
    <property type="protein sequence ID" value="MBB5079888.1"/>
    <property type="molecule type" value="Genomic_DNA"/>
</dbReference>
<evidence type="ECO:0000313" key="3">
    <source>
        <dbReference type="Proteomes" id="UP000568380"/>
    </source>
</evidence>
<dbReference type="AlphaFoldDB" id="A0A7W8A5G7"/>
<keyword evidence="1" id="KW-0812">Transmembrane</keyword>
<dbReference type="RefSeq" id="WP_184965861.1">
    <property type="nucleotide sequence ID" value="NZ_JACHIN010000007.1"/>
</dbReference>
<comment type="caution">
    <text evidence="2">The sequence shown here is derived from an EMBL/GenBank/DDBJ whole genome shotgun (WGS) entry which is preliminary data.</text>
</comment>
<feature type="transmembrane region" description="Helical" evidence="1">
    <location>
        <begin position="57"/>
        <end position="77"/>
    </location>
</feature>